<dbReference type="InterPro" id="IPR009620">
    <property type="entry name" value="UPF0236"/>
</dbReference>
<reference evidence="2 3" key="1">
    <citation type="journal article" date="2019" name="Genome Biol. Evol.">
        <title>Toxin and genome evolution in a Drosophila defensive symbiosis.</title>
        <authorList>
            <person name="Ballinger M.J."/>
            <person name="Gawryluk R.M."/>
            <person name="Perlman S.J."/>
        </authorList>
    </citation>
    <scope>NUCLEOTIDE SEQUENCE [LARGE SCALE GENOMIC DNA]</scope>
    <source>
        <strain evidence="3">sNeo</strain>
    </source>
</reference>
<name>A0A3S0USU3_9MOLU</name>
<dbReference type="EMBL" id="RAHC01000002">
    <property type="protein sequence ID" value="RUP77566.1"/>
    <property type="molecule type" value="Genomic_DNA"/>
</dbReference>
<proteinExistence type="inferred from homology"/>
<evidence type="ECO:0000313" key="3">
    <source>
        <dbReference type="Proteomes" id="UP000274545"/>
    </source>
</evidence>
<dbReference type="RefSeq" id="WP_127092714.1">
    <property type="nucleotide sequence ID" value="NZ_RAHC01000002.1"/>
</dbReference>
<dbReference type="AlphaFoldDB" id="A0A3S0USU3"/>
<accession>A0A3S0USU3</accession>
<comment type="similarity">
    <text evidence="1">Belongs to the UPF0236 family.</text>
</comment>
<sequence length="273" mass="32188">MKWKENRKKKIKKHSIFSTVHTGFDDEKSTEKRPVIANKLGVIELDNIPEYIKKDGKLTNFVNKLLILITSYYDISDNIEIMVLGDGAPWIKNIAKFIQEYFPKNKVHYTIDKFHLTKRFKDLFPFQHKNKLNKKAYNDAISYFYDGKYKELLNCLESATSFIRETKIKLLKETIRLIKNNEDGVKNQSLSKIILVVILRVIYRIISHYCKGVLVKKATYHEKTLKNKLNTSMSNFKNKINLFNTNEPLEENKINYSVNNFVNNNLQTNLYVY</sequence>
<gene>
    <name evidence="2" type="ORF">D6D54_03180</name>
</gene>
<evidence type="ECO:0008006" key="4">
    <source>
        <dbReference type="Google" id="ProtNLM"/>
    </source>
</evidence>
<comment type="caution">
    <text evidence="2">The sequence shown here is derived from an EMBL/GenBank/DDBJ whole genome shotgun (WGS) entry which is preliminary data.</text>
</comment>
<dbReference type="Pfam" id="PF06782">
    <property type="entry name" value="UPF0236"/>
    <property type="match status" value="1"/>
</dbReference>
<dbReference type="Proteomes" id="UP000274545">
    <property type="component" value="Unassembled WGS sequence"/>
</dbReference>
<protein>
    <recommendedName>
        <fullName evidence="4">Transposase</fullName>
    </recommendedName>
</protein>
<evidence type="ECO:0000313" key="2">
    <source>
        <dbReference type="EMBL" id="RUP77566.1"/>
    </source>
</evidence>
<evidence type="ECO:0000256" key="1">
    <source>
        <dbReference type="ARBA" id="ARBA00006539"/>
    </source>
</evidence>
<organism evidence="2 3">
    <name type="scientific">Spiroplasma poulsonii</name>
    <dbReference type="NCBI Taxonomy" id="2138"/>
    <lineage>
        <taxon>Bacteria</taxon>
        <taxon>Bacillati</taxon>
        <taxon>Mycoplasmatota</taxon>
        <taxon>Mollicutes</taxon>
        <taxon>Entomoplasmatales</taxon>
        <taxon>Spiroplasmataceae</taxon>
        <taxon>Spiroplasma</taxon>
    </lineage>
</organism>